<proteinExistence type="predicted"/>
<reference evidence="1" key="1">
    <citation type="submission" date="2022-06" db="EMBL/GenBank/DDBJ databases">
        <title>Phylogenomic reconstructions and comparative analyses of Kickxellomycotina fungi.</title>
        <authorList>
            <person name="Reynolds N.K."/>
            <person name="Stajich J.E."/>
            <person name="Barry K."/>
            <person name="Grigoriev I.V."/>
            <person name="Crous P."/>
            <person name="Smith M.E."/>
        </authorList>
    </citation>
    <scope>NUCLEOTIDE SEQUENCE</scope>
    <source>
        <strain evidence="1">RSA 2271</strain>
    </source>
</reference>
<feature type="non-terminal residue" evidence="1">
    <location>
        <position position="1"/>
    </location>
</feature>
<name>A0ACC1HTW4_9FUNG</name>
<dbReference type="EMBL" id="JAMZIH010001947">
    <property type="protein sequence ID" value="KAJ1677779.1"/>
    <property type="molecule type" value="Genomic_DNA"/>
</dbReference>
<feature type="non-terminal residue" evidence="1">
    <location>
        <position position="56"/>
    </location>
</feature>
<keyword evidence="2" id="KW-1185">Reference proteome</keyword>
<accession>A0ACC1HTW4</accession>
<evidence type="ECO:0000313" key="2">
    <source>
        <dbReference type="Proteomes" id="UP001145114"/>
    </source>
</evidence>
<sequence length="56" mass="6178">LYQQALAKLPKPAMTTEPVTKPVSFADAVKKGIKHNQPQTQKPTTNNNNDTTTQDK</sequence>
<organism evidence="1 2">
    <name type="scientific">Spiromyces aspiralis</name>
    <dbReference type="NCBI Taxonomy" id="68401"/>
    <lineage>
        <taxon>Eukaryota</taxon>
        <taxon>Fungi</taxon>
        <taxon>Fungi incertae sedis</taxon>
        <taxon>Zoopagomycota</taxon>
        <taxon>Kickxellomycotina</taxon>
        <taxon>Kickxellomycetes</taxon>
        <taxon>Kickxellales</taxon>
        <taxon>Kickxellaceae</taxon>
        <taxon>Spiromyces</taxon>
    </lineage>
</organism>
<protein>
    <submittedName>
        <fullName evidence="1">Uncharacterized protein</fullName>
    </submittedName>
</protein>
<comment type="caution">
    <text evidence="1">The sequence shown here is derived from an EMBL/GenBank/DDBJ whole genome shotgun (WGS) entry which is preliminary data.</text>
</comment>
<gene>
    <name evidence="1" type="ORF">EV182_005454</name>
</gene>
<evidence type="ECO:0000313" key="1">
    <source>
        <dbReference type="EMBL" id="KAJ1677779.1"/>
    </source>
</evidence>
<dbReference type="Proteomes" id="UP001145114">
    <property type="component" value="Unassembled WGS sequence"/>
</dbReference>